<dbReference type="PANTHER" id="PTHR48261">
    <property type="entry name" value="ACETYLGLUCOSAMINYLTRANSFERASE"/>
    <property type="match status" value="1"/>
</dbReference>
<feature type="domain" description="Glycosyl transferase 64" evidence="11">
    <location>
        <begin position="1204"/>
        <end position="1444"/>
    </location>
</feature>
<dbReference type="InterPro" id="IPR004263">
    <property type="entry name" value="Exostosin"/>
</dbReference>
<organism evidence="13 14">
    <name type="scientific">Caenorhabditis auriculariae</name>
    <dbReference type="NCBI Taxonomy" id="2777116"/>
    <lineage>
        <taxon>Eukaryota</taxon>
        <taxon>Metazoa</taxon>
        <taxon>Ecdysozoa</taxon>
        <taxon>Nematoda</taxon>
        <taxon>Chromadorea</taxon>
        <taxon>Rhabditida</taxon>
        <taxon>Rhabditina</taxon>
        <taxon>Rhabditomorpha</taxon>
        <taxon>Rhabditoidea</taxon>
        <taxon>Rhabditidae</taxon>
        <taxon>Peloderinae</taxon>
        <taxon>Caenorhabditis</taxon>
    </lineage>
</organism>
<feature type="domain" description="Exostosin GT47" evidence="10">
    <location>
        <begin position="827"/>
        <end position="1034"/>
    </location>
</feature>
<dbReference type="InterPro" id="IPR040911">
    <property type="entry name" value="Exostosin_GT47"/>
</dbReference>
<feature type="domain" description="Exostosin GT47" evidence="10">
    <location>
        <begin position="409"/>
        <end position="458"/>
    </location>
</feature>
<evidence type="ECO:0000256" key="8">
    <source>
        <dbReference type="ARBA" id="ARBA00023157"/>
    </source>
</evidence>
<accession>A0A8S1HFV0</accession>
<dbReference type="Pfam" id="PF03016">
    <property type="entry name" value="Exostosin_GT47"/>
    <property type="match status" value="2"/>
</dbReference>
<sequence length="1457" mass="167338">MIQTQIDKDILYYIEQETTAAGLSSPFISSKPNMGAFDIIYLDFDHVFRVEAFQKKNNKPYFLITHLMYHTAPGVYDYLLNDPNLVRWFAKNANTSAHPKLVPLAIGLTEDNAMKQKIVIDAARRQKKFSDRSIDLYINIGKSSHKSRFGLFDLCNSTSFKTVCRNRDRTFKEYLEDMADSKFVLSPRGSGYDCYRTWEAIIMGAIPIVEKSPIDAIFENERILIVDSFDEISAELLRKAETRLAYKKFGLSKVFKSYWKDMFLGPTREAYSKVFPTQKSSTWKVLDDVIDYTSCPFDSPLSVYIEEVPGFETWANYFRAAHAKISSSPENCVSYYNFFKRFIDIAAELDLPEVVENTQLAHLLPYKRSIVGLEVNLIRIAQKKILLMTLDWRKVCSCVLSDTPEMMKYFNKALRAGCVPVILSTSVILPFEDRIDWQKAVFRLPTQRTSSLIPTLRSVSWIDHLEMRKRGRALYRAYIGSQKVLAKTILGALRFRLQMTAETSEVLHHAKPLFDGGLPKDLLPSNSPPYNHNLTSLNLYAYELWNVDLMPFTTPEYILNAADPPNDIMIHSDTSEEIMRADTPPQFHQFLGGNQPTEQFTIVLNTFNRDELLNNSLQSFDNLAYLNKVVVVWCDTKRKPPRVWPEIHVPIEFVAAPDSLNSRFIPFDNIKTEAVLSLDDDIFLTHEMILFSFRVWRQHRDQLVGVVHRVNGYENIIYPHGGVCQVTWKRIRTTWIPPYGKHVDDTMNCEDLAMNFLIAHLSGKPPIKATPQSEFSKPKGKVVKTNLGLKPSHYPVRNECVHLFIKLYGYNPLKYSQFQAVSVMFSEHPVLNRCFKTIKFTNGTLPKEPTKNLVVVNIGDSVDTRHFQGTVVQSHISPARRSVDFAASFEFLNGQWIFLKPLLPFPRENFLTYFPAKFDSETKGIIETLKQVAASRNVAFQAVECKEKNESCAQTFSVNGVRSNNSLTESLFCLIEDSPQIINLLYKSISSGCVPVLLSTSAVLPFEDLIDWRQAVFRFPSQRLPEIIPVLQSVQWLDIIEMRKRGRAIYTNYLGKETGYFFAKTLLAGLRYRLQLGSDSPDKLHVAKPLFGDSFVAPDSFPHDGPLETDMQGKFRSPTTRMPTDHEPIDSTRYDHNFTSLNLYAHDLWNNAFTPFITPEFIINSAEPPGNVQMFNESRHALSRADTARQFHRYLGGNQPTEQFTIVITTFDRDEMLNSTLKSFHKIAYLNKIVVVWCNEKRSPPRNWPQIQVPIEFVSAPDSLNSRFIPFDNIKTEAVLSLDDDIVLSHEMVLFSFRIWRENRDQLVGLVHRTTDYSQGYPTYSPSGPCQFSLILPTSAFLHKSYLEAYTYQMDPSVREHVDATMNCEDIAMNFLIAHLTKKPPIKTTLFYSFKMPEGKMKKKSLSAKSGHYYVRSKCIEVFTSMFGYDPLKYTQFQAVSMLFNMPEQMDKCYRTV</sequence>
<evidence type="ECO:0000256" key="9">
    <source>
        <dbReference type="SAM" id="MobiDB-lite"/>
    </source>
</evidence>
<keyword evidence="6" id="KW-1133">Transmembrane helix</keyword>
<dbReference type="SUPFAM" id="SSF53448">
    <property type="entry name" value="Nucleotide-diphospho-sugar transferases"/>
    <property type="match status" value="2"/>
</dbReference>
<evidence type="ECO:0000256" key="7">
    <source>
        <dbReference type="ARBA" id="ARBA00023136"/>
    </source>
</evidence>
<evidence type="ECO:0000256" key="5">
    <source>
        <dbReference type="ARBA" id="ARBA00022824"/>
    </source>
</evidence>
<evidence type="ECO:0000313" key="13">
    <source>
        <dbReference type="EMBL" id="CAD6194145.1"/>
    </source>
</evidence>
<evidence type="ECO:0000259" key="12">
    <source>
        <dbReference type="Pfam" id="PF24785"/>
    </source>
</evidence>
<evidence type="ECO:0000256" key="3">
    <source>
        <dbReference type="ARBA" id="ARBA00022679"/>
    </source>
</evidence>
<name>A0A8S1HFV0_9PELO</name>
<keyword evidence="3" id="KW-0808">Transferase</keyword>
<dbReference type="GO" id="GO:0015012">
    <property type="term" value="P:heparan sulfate proteoglycan biosynthetic process"/>
    <property type="evidence" value="ECO:0007669"/>
    <property type="project" value="UniProtKB-ARBA"/>
</dbReference>
<dbReference type="GO" id="GO:0005789">
    <property type="term" value="C:endoplasmic reticulum membrane"/>
    <property type="evidence" value="ECO:0007669"/>
    <property type="project" value="UniProtKB-SubCell"/>
</dbReference>
<dbReference type="GO" id="GO:0016757">
    <property type="term" value="F:glycosyltransferase activity"/>
    <property type="evidence" value="ECO:0007669"/>
    <property type="project" value="InterPro"/>
</dbReference>
<keyword evidence="8" id="KW-1015">Disulfide bond</keyword>
<gene>
    <name evidence="13" type="ORF">CAUJ_LOCUS10064</name>
</gene>
<dbReference type="InterPro" id="IPR015338">
    <property type="entry name" value="GT64_dom"/>
</dbReference>
<evidence type="ECO:0000256" key="1">
    <source>
        <dbReference type="ARBA" id="ARBA00004648"/>
    </source>
</evidence>
<dbReference type="Pfam" id="PF24785">
    <property type="entry name" value="RXYLT1_C"/>
    <property type="match status" value="1"/>
</dbReference>
<evidence type="ECO:0000313" key="14">
    <source>
        <dbReference type="Proteomes" id="UP000835052"/>
    </source>
</evidence>
<keyword evidence="14" id="KW-1185">Reference proteome</keyword>
<feature type="region of interest" description="Disordered" evidence="9">
    <location>
        <begin position="1107"/>
        <end position="1130"/>
    </location>
</feature>
<feature type="domain" description="Glycosyl transferase 64" evidence="11">
    <location>
        <begin position="741"/>
        <end position="825"/>
    </location>
</feature>
<evidence type="ECO:0000256" key="4">
    <source>
        <dbReference type="ARBA" id="ARBA00022692"/>
    </source>
</evidence>
<dbReference type="InterPro" id="IPR029044">
    <property type="entry name" value="Nucleotide-diphossugar_trans"/>
</dbReference>
<dbReference type="EMBL" id="CAJGYM010000041">
    <property type="protein sequence ID" value="CAD6194145.1"/>
    <property type="molecule type" value="Genomic_DNA"/>
</dbReference>
<dbReference type="InterPro" id="IPR057538">
    <property type="entry name" value="RXYLT1_C"/>
</dbReference>
<dbReference type="Pfam" id="PF09258">
    <property type="entry name" value="Glyco_transf_64"/>
    <property type="match status" value="3"/>
</dbReference>
<proteinExistence type="inferred from homology"/>
<dbReference type="Proteomes" id="UP000835052">
    <property type="component" value="Unassembled WGS sequence"/>
</dbReference>
<dbReference type="PANTHER" id="PTHR48261:SF2">
    <property type="entry name" value="ACETYLGLUCOSAMINYLTRANSFERASE"/>
    <property type="match status" value="1"/>
</dbReference>
<evidence type="ECO:0000256" key="6">
    <source>
        <dbReference type="ARBA" id="ARBA00022989"/>
    </source>
</evidence>
<keyword evidence="5" id="KW-0256">Endoplasmic reticulum</keyword>
<comment type="subcellular location">
    <subcellularLocation>
        <location evidence="1">Endoplasmic reticulum membrane</location>
        <topology evidence="1">Single-pass type II membrane protein</topology>
    </subcellularLocation>
</comment>
<feature type="domain" description="RXYLT1 C-terminal" evidence="12">
    <location>
        <begin position="165"/>
        <end position="212"/>
    </location>
</feature>
<feature type="domain" description="Glycosyl transferase 64" evidence="11">
    <location>
        <begin position="600"/>
        <end position="711"/>
    </location>
</feature>
<reference evidence="13" key="1">
    <citation type="submission" date="2020-10" db="EMBL/GenBank/DDBJ databases">
        <authorList>
            <person name="Kikuchi T."/>
        </authorList>
    </citation>
    <scope>NUCLEOTIDE SEQUENCE</scope>
    <source>
        <strain evidence="13">NKZ352</strain>
    </source>
</reference>
<dbReference type="Gene3D" id="3.90.550.10">
    <property type="entry name" value="Spore Coat Polysaccharide Biosynthesis Protein SpsA, Chain A"/>
    <property type="match status" value="2"/>
</dbReference>
<keyword evidence="7" id="KW-0472">Membrane</keyword>
<evidence type="ECO:0008006" key="15">
    <source>
        <dbReference type="Google" id="ProtNLM"/>
    </source>
</evidence>
<comment type="similarity">
    <text evidence="2">Belongs to the glycosyltransferase 47 family.</text>
</comment>
<evidence type="ECO:0000259" key="10">
    <source>
        <dbReference type="Pfam" id="PF03016"/>
    </source>
</evidence>
<evidence type="ECO:0000256" key="2">
    <source>
        <dbReference type="ARBA" id="ARBA00010271"/>
    </source>
</evidence>
<dbReference type="OrthoDB" id="5954868at2759"/>
<protein>
    <recommendedName>
        <fullName evidence="15">Exostosin-2</fullName>
    </recommendedName>
</protein>
<comment type="caution">
    <text evidence="13">The sequence shown here is derived from an EMBL/GenBank/DDBJ whole genome shotgun (WGS) entry which is preliminary data.</text>
</comment>
<keyword evidence="4" id="KW-0812">Transmembrane</keyword>
<evidence type="ECO:0000259" key="11">
    <source>
        <dbReference type="Pfam" id="PF09258"/>
    </source>
</evidence>